<feature type="region of interest" description="Disordered" evidence="6">
    <location>
        <begin position="547"/>
        <end position="590"/>
    </location>
</feature>
<dbReference type="GO" id="GO:0046872">
    <property type="term" value="F:metal ion binding"/>
    <property type="evidence" value="ECO:0007669"/>
    <property type="project" value="UniProtKB-KW"/>
</dbReference>
<evidence type="ECO:0000256" key="4">
    <source>
        <dbReference type="ARBA" id="ARBA00022842"/>
    </source>
</evidence>
<dbReference type="GO" id="GO:0005634">
    <property type="term" value="C:nucleus"/>
    <property type="evidence" value="ECO:0007669"/>
    <property type="project" value="UniProtKB-SubCell"/>
</dbReference>
<keyword evidence="3 5" id="KW-0378">Hydrolase</keyword>
<name>A0AAD7ADV1_9AGAR</name>
<keyword evidence="5" id="KW-0464">Manganese</keyword>
<dbReference type="Proteomes" id="UP001218218">
    <property type="component" value="Unassembled WGS sequence"/>
</dbReference>
<protein>
    <recommendedName>
        <fullName evidence="5">Fanconi-associated nuclease</fullName>
        <ecNumber evidence="5">3.1.4.1</ecNumber>
    </recommendedName>
</protein>
<dbReference type="SMART" id="SM00990">
    <property type="entry name" value="VRR_NUC"/>
    <property type="match status" value="1"/>
</dbReference>
<evidence type="ECO:0000313" key="8">
    <source>
        <dbReference type="EMBL" id="KAJ7355872.1"/>
    </source>
</evidence>
<dbReference type="EMBL" id="JARIHO010000009">
    <property type="protein sequence ID" value="KAJ7355872.1"/>
    <property type="molecule type" value="Genomic_DNA"/>
</dbReference>
<keyword evidence="9" id="KW-1185">Reference proteome</keyword>
<dbReference type="GO" id="GO:0070336">
    <property type="term" value="F:flap-structured DNA binding"/>
    <property type="evidence" value="ECO:0007669"/>
    <property type="project" value="TreeGrafter"/>
</dbReference>
<comment type="cofactor">
    <cofactor evidence="5">
        <name>Mg(2+)</name>
        <dbReference type="ChEBI" id="CHEBI:18420"/>
    </cofactor>
    <cofactor evidence="5">
        <name>Mn(2+)</name>
        <dbReference type="ChEBI" id="CHEBI:29035"/>
    </cofactor>
</comment>
<dbReference type="Pfam" id="PF08774">
    <property type="entry name" value="VRR_NUC"/>
    <property type="match status" value="1"/>
</dbReference>
<dbReference type="AlphaFoldDB" id="A0AAD7ADV1"/>
<evidence type="ECO:0000256" key="5">
    <source>
        <dbReference type="RuleBase" id="RU365033"/>
    </source>
</evidence>
<evidence type="ECO:0000256" key="6">
    <source>
        <dbReference type="SAM" id="MobiDB-lite"/>
    </source>
</evidence>
<evidence type="ECO:0000256" key="3">
    <source>
        <dbReference type="ARBA" id="ARBA00022801"/>
    </source>
</evidence>
<evidence type="ECO:0000256" key="1">
    <source>
        <dbReference type="ARBA" id="ARBA00022722"/>
    </source>
</evidence>
<organism evidence="8 9">
    <name type="scientific">Mycena albidolilacea</name>
    <dbReference type="NCBI Taxonomy" id="1033008"/>
    <lineage>
        <taxon>Eukaryota</taxon>
        <taxon>Fungi</taxon>
        <taxon>Dikarya</taxon>
        <taxon>Basidiomycota</taxon>
        <taxon>Agaricomycotina</taxon>
        <taxon>Agaricomycetes</taxon>
        <taxon>Agaricomycetidae</taxon>
        <taxon>Agaricales</taxon>
        <taxon>Marasmiineae</taxon>
        <taxon>Mycenaceae</taxon>
        <taxon>Mycena</taxon>
    </lineage>
</organism>
<dbReference type="GO" id="GO:0036297">
    <property type="term" value="P:interstrand cross-link repair"/>
    <property type="evidence" value="ECO:0007669"/>
    <property type="project" value="InterPro"/>
</dbReference>
<dbReference type="InterPro" id="IPR033315">
    <property type="entry name" value="Fan1-like"/>
</dbReference>
<comment type="catalytic activity">
    <reaction evidence="5">
        <text>Hydrolytically removes 5'-nucleotides successively from the 3'-hydroxy termini of 3'-hydroxy-terminated oligonucleotides.</text>
        <dbReference type="EC" id="3.1.4.1"/>
    </reaction>
</comment>
<dbReference type="PANTHER" id="PTHR15749">
    <property type="entry name" value="FANCONI-ASSOCIATED NUCLEASE 1"/>
    <property type="match status" value="1"/>
</dbReference>
<evidence type="ECO:0000313" key="9">
    <source>
        <dbReference type="Proteomes" id="UP001218218"/>
    </source>
</evidence>
<dbReference type="GO" id="GO:0008409">
    <property type="term" value="F:5'-3' exonuclease activity"/>
    <property type="evidence" value="ECO:0007669"/>
    <property type="project" value="TreeGrafter"/>
</dbReference>
<comment type="function">
    <text evidence="5">Nuclease required for the repair of DNA interstrand cross-links (ICL). Acts as a 5'-3' exonuclease that anchors at a cut end of DNA and cleaves DNA successively at every third nucleotide, allowing to excise an ICL from one strand through flanking incisions.</text>
</comment>
<keyword evidence="5" id="KW-0234">DNA repair</keyword>
<keyword evidence="5" id="KW-0227">DNA damage</keyword>
<dbReference type="GO" id="GO:0017108">
    <property type="term" value="F:5'-flap endonuclease activity"/>
    <property type="evidence" value="ECO:0007669"/>
    <property type="project" value="TreeGrafter"/>
</dbReference>
<comment type="subcellular location">
    <subcellularLocation>
        <location evidence="5">Nucleus</location>
    </subcellularLocation>
</comment>
<evidence type="ECO:0000259" key="7">
    <source>
        <dbReference type="SMART" id="SM00990"/>
    </source>
</evidence>
<comment type="caution">
    <text evidence="8">The sequence shown here is derived from an EMBL/GenBank/DDBJ whole genome shotgun (WGS) entry which is preliminary data.</text>
</comment>
<keyword evidence="2 5" id="KW-0479">Metal-binding</keyword>
<keyword evidence="4 5" id="KW-0460">Magnesium</keyword>
<feature type="compositionally biased region" description="Basic and acidic residues" evidence="6">
    <location>
        <begin position="576"/>
        <end position="590"/>
    </location>
</feature>
<evidence type="ECO:0000256" key="2">
    <source>
        <dbReference type="ARBA" id="ARBA00022723"/>
    </source>
</evidence>
<dbReference type="GO" id="GO:0004528">
    <property type="term" value="F:phosphodiesterase I activity"/>
    <property type="evidence" value="ECO:0007669"/>
    <property type="project" value="UniProtKB-EC"/>
</dbReference>
<dbReference type="EC" id="3.1.4.1" evidence="5"/>
<gene>
    <name evidence="8" type="ORF">DFH08DRAFT_853794</name>
</gene>
<dbReference type="PANTHER" id="PTHR15749:SF4">
    <property type="entry name" value="FANCONI-ASSOCIATED NUCLEASE 1"/>
    <property type="match status" value="1"/>
</dbReference>
<feature type="domain" description="VRR-NUC" evidence="7">
    <location>
        <begin position="424"/>
        <end position="545"/>
    </location>
</feature>
<reference evidence="8" key="1">
    <citation type="submission" date="2023-03" db="EMBL/GenBank/DDBJ databases">
        <title>Massive genome expansion in bonnet fungi (Mycena s.s.) driven by repeated elements and novel gene families across ecological guilds.</title>
        <authorList>
            <consortium name="Lawrence Berkeley National Laboratory"/>
            <person name="Harder C.B."/>
            <person name="Miyauchi S."/>
            <person name="Viragh M."/>
            <person name="Kuo A."/>
            <person name="Thoen E."/>
            <person name="Andreopoulos B."/>
            <person name="Lu D."/>
            <person name="Skrede I."/>
            <person name="Drula E."/>
            <person name="Henrissat B."/>
            <person name="Morin E."/>
            <person name="Kohler A."/>
            <person name="Barry K."/>
            <person name="LaButti K."/>
            <person name="Morin E."/>
            <person name="Salamov A."/>
            <person name="Lipzen A."/>
            <person name="Mereny Z."/>
            <person name="Hegedus B."/>
            <person name="Baldrian P."/>
            <person name="Stursova M."/>
            <person name="Weitz H."/>
            <person name="Taylor A."/>
            <person name="Grigoriev I.V."/>
            <person name="Nagy L.G."/>
            <person name="Martin F."/>
            <person name="Kauserud H."/>
        </authorList>
    </citation>
    <scope>NUCLEOTIDE SEQUENCE</scope>
    <source>
        <strain evidence="8">CBHHK002</strain>
    </source>
</reference>
<sequence length="590" mass="66391">MELIDWILTTSASQRSITDYFYKGNLVNAGTAKPTSQQGRIREMIMLVVQKLVKIDKDVYNILLCVHIAYFRSTHLPTEILPRPLRHILRRYPEYVCTRADKVWNDRATFLKYVNCLRAEARVDGVLSGQAKTTTKGKRLGPIEDPDKLEAAIRKAKAATKLFDQIFSEWEMYWLRSLRRALDDSGPVSGLERLEPGYALTRAVHKSMKSLEILEERSRELAILELLLGQNDWGRLFRGQWHIRKTSLLAKGKSNRAAAIPAAEAGLADGAVGLICQQSLIKTLATLQQRFKVKDPLDIPEPAQVSKAILQATPTVFTTEKKKKRRSAGHDATTENKACLWTGNDGDVGTIEQLVSQYYKPDFERVTTGGVLLTTLFTLLFWDIIFMPLPGAFETNFQTCPLDLCEDTFFSSRKDAIELRLSEIKRGFSTAFLRLHDEQHRDSNVVAVGVRWDLYSREDLVEVAKCIPSNTLATICQMFCENYVEACGGAPDVIAWDGEQKKYQLVHIQGPGYLNTQSKKALRDVLANARETNQEICVVVELGKATKKVKDKEKTGLSKRPAASGSRPSDENDEPQPEKSKGIKVKVEVE</sequence>
<dbReference type="InterPro" id="IPR014883">
    <property type="entry name" value="VRR_NUC"/>
</dbReference>
<keyword evidence="1 5" id="KW-0540">Nuclease</keyword>
<accession>A0AAD7ADV1</accession>
<proteinExistence type="inferred from homology"/>
<comment type="similarity">
    <text evidence="5">Belongs to the FAN1 family.</text>
</comment>
<keyword evidence="5" id="KW-0539">Nucleus</keyword>